<keyword evidence="1" id="KW-0472">Membrane</keyword>
<feature type="transmembrane region" description="Helical" evidence="1">
    <location>
        <begin position="56"/>
        <end position="75"/>
    </location>
</feature>
<feature type="transmembrane region" description="Helical" evidence="1">
    <location>
        <begin position="378"/>
        <end position="398"/>
    </location>
</feature>
<evidence type="ECO:0000313" key="4">
    <source>
        <dbReference type="EMBL" id="QOG27068.1"/>
    </source>
</evidence>
<dbReference type="GO" id="GO:0043164">
    <property type="term" value="P:Gram-negative-bacterium-type cell wall biogenesis"/>
    <property type="evidence" value="ECO:0007669"/>
    <property type="project" value="TreeGrafter"/>
</dbReference>
<reference evidence="4 6" key="2">
    <citation type="submission" date="2020-03" db="EMBL/GenBank/DDBJ databases">
        <title>Characterization of ganglioside-mimicking enterococci.</title>
        <authorList>
            <person name="Patry R.T."/>
            <person name="Nothaft H."/>
            <person name="Bridger R."/>
            <person name="Shajahan A."/>
            <person name="Huynh S."/>
            <person name="Sanchez S."/>
            <person name="Azadi P."/>
            <person name="Cooper K."/>
            <person name="Miller W.G."/>
            <person name="Parker C.T."/>
            <person name="Wells L."/>
            <person name="Szymanski C.M."/>
        </authorList>
    </citation>
    <scope>NUCLEOTIDE SEQUENCE [LARGE SCALE GENOMIC DNA]</scope>
    <source>
        <strain evidence="4 6">EGM181</strain>
    </source>
</reference>
<dbReference type="PANTHER" id="PTHR30336:SF18">
    <property type="entry name" value="MEMBRANE PROTEIN"/>
    <property type="match status" value="1"/>
</dbReference>
<dbReference type="Proteomes" id="UP000516696">
    <property type="component" value="Chromosome"/>
</dbReference>
<dbReference type="AlphaFoldDB" id="A0A2A4DF37"/>
<evidence type="ECO:0000256" key="1">
    <source>
        <dbReference type="SAM" id="Phobius"/>
    </source>
</evidence>
<feature type="transmembrane region" description="Helical" evidence="1">
    <location>
        <begin position="150"/>
        <end position="168"/>
    </location>
</feature>
<sequence length="400" mass="45394">MDFTQIGLFSIAYILGAIFVFWYRKKKDDPDIFFFECCWTIAALLAYLSISELRTGSFFILAPLSLAGLFLYSYFKNKHRLVNGLLFNVFILTFGIYLLVNLYRTEDILVGGILAVALVGFLFVFLFGLYGLIIFLYWNSIVVLRRESHSLANLLTLVLAIVLTILLVSDSFLHALPSWVSVLFTIFPASLLYFFVVFLNFLSISVIYQFNHPRYDQDFIIVLGAGLLNGEKVSPLLAQRIDKAIAFYHLQFRAKKTAPRLLMSGGQGSDEKIPEAVAMKEYAVSQGIPESEILVEANSTTTYENMKFSKEIMDSLRPEGYHAIFASNNYHIFRAGMYADQAHVKADGIGSHTAFYYLPNAFLREYIAILFMHKKRHALAIGGIAIIIFLMTILEFFFGN</sequence>
<dbReference type="InterPro" id="IPR003848">
    <property type="entry name" value="DUF218"/>
</dbReference>
<dbReference type="CDD" id="cd06259">
    <property type="entry name" value="YdcF-like"/>
    <property type="match status" value="1"/>
</dbReference>
<dbReference type="RefSeq" id="WP_029487014.1">
    <property type="nucleotide sequence ID" value="NZ_BSYC01000002.1"/>
</dbReference>
<dbReference type="Pfam" id="PF02698">
    <property type="entry name" value="DUF218"/>
    <property type="match status" value="1"/>
</dbReference>
<keyword evidence="1" id="KW-1133">Transmembrane helix</keyword>
<evidence type="ECO:0000313" key="5">
    <source>
        <dbReference type="Proteomes" id="UP000439965"/>
    </source>
</evidence>
<feature type="transmembrane region" description="Helical" evidence="1">
    <location>
        <begin position="109"/>
        <end position="138"/>
    </location>
</feature>
<dbReference type="InterPro" id="IPR014729">
    <property type="entry name" value="Rossmann-like_a/b/a_fold"/>
</dbReference>
<feature type="transmembrane region" description="Helical" evidence="1">
    <location>
        <begin position="6"/>
        <end position="23"/>
    </location>
</feature>
<feature type="transmembrane region" description="Helical" evidence="1">
    <location>
        <begin position="32"/>
        <end position="50"/>
    </location>
</feature>
<dbReference type="EMBL" id="WVTI01000001">
    <property type="protein sequence ID" value="MXS24801.1"/>
    <property type="molecule type" value="Genomic_DNA"/>
</dbReference>
<dbReference type="InterPro" id="IPR051599">
    <property type="entry name" value="Cell_Envelope_Assoc"/>
</dbReference>
<feature type="domain" description="DUF218" evidence="2">
    <location>
        <begin position="218"/>
        <end position="368"/>
    </location>
</feature>
<accession>A0A2A4DF37</accession>
<dbReference type="Gene3D" id="3.40.50.620">
    <property type="entry name" value="HUPs"/>
    <property type="match status" value="1"/>
</dbReference>
<dbReference type="Proteomes" id="UP000439965">
    <property type="component" value="Unassembled WGS sequence"/>
</dbReference>
<organism evidence="3 5">
    <name type="scientific">Enterococcus gallinarum</name>
    <dbReference type="NCBI Taxonomy" id="1353"/>
    <lineage>
        <taxon>Bacteria</taxon>
        <taxon>Bacillati</taxon>
        <taxon>Bacillota</taxon>
        <taxon>Bacilli</taxon>
        <taxon>Lactobacillales</taxon>
        <taxon>Enterococcaceae</taxon>
        <taxon>Enterococcus</taxon>
    </lineage>
</organism>
<reference evidence="3 5" key="1">
    <citation type="submission" date="2019-04" db="EMBL/GenBank/DDBJ databases">
        <title>Step-wise assembly of the neonatal virome modulated by breast feeding.</title>
        <authorList>
            <person name="Liang G."/>
            <person name="Bushman F."/>
        </authorList>
    </citation>
    <scope>NUCLEOTIDE SEQUENCE [LARGE SCALE GENOMIC DNA]</scope>
    <source>
        <strain evidence="3 5">E3404</strain>
    </source>
</reference>
<evidence type="ECO:0000259" key="2">
    <source>
        <dbReference type="Pfam" id="PF02698"/>
    </source>
</evidence>
<gene>
    <name evidence="4" type="ORF">EGM181_07325</name>
    <name evidence="3" type="ORF">GTI89_01680</name>
</gene>
<dbReference type="EMBL" id="CP050485">
    <property type="protein sequence ID" value="QOG27068.1"/>
    <property type="molecule type" value="Genomic_DNA"/>
</dbReference>
<feature type="transmembrane region" description="Helical" evidence="1">
    <location>
        <begin position="82"/>
        <end position="103"/>
    </location>
</feature>
<evidence type="ECO:0000313" key="3">
    <source>
        <dbReference type="EMBL" id="MXS24801.1"/>
    </source>
</evidence>
<name>A0A2A4DF37_ENTGA</name>
<evidence type="ECO:0000313" key="6">
    <source>
        <dbReference type="Proteomes" id="UP000516696"/>
    </source>
</evidence>
<proteinExistence type="predicted"/>
<dbReference type="GO" id="GO:0005886">
    <property type="term" value="C:plasma membrane"/>
    <property type="evidence" value="ECO:0007669"/>
    <property type="project" value="TreeGrafter"/>
</dbReference>
<keyword evidence="1" id="KW-0812">Transmembrane</keyword>
<feature type="transmembrane region" description="Helical" evidence="1">
    <location>
        <begin position="180"/>
        <end position="208"/>
    </location>
</feature>
<dbReference type="PANTHER" id="PTHR30336">
    <property type="entry name" value="INNER MEMBRANE PROTEIN, PROBABLE PERMEASE"/>
    <property type="match status" value="1"/>
</dbReference>
<dbReference type="GO" id="GO:0000270">
    <property type="term" value="P:peptidoglycan metabolic process"/>
    <property type="evidence" value="ECO:0007669"/>
    <property type="project" value="TreeGrafter"/>
</dbReference>
<protein>
    <submittedName>
        <fullName evidence="4">DUF218 domain-containing protein</fullName>
    </submittedName>
</protein>